<evidence type="ECO:0000313" key="2">
    <source>
        <dbReference type="Proteomes" id="UP000349468"/>
    </source>
</evidence>
<sequence>MKRGTPKQFQPVQRIELGNRLLRRRQVEEKTGKSRAAIYADIRAGIFPAPVPIGANSVAWLEAEIDQWIANRLAERNQAITSRRAVAQPFSEAYPA</sequence>
<protein>
    <recommendedName>
        <fullName evidence="3">AlpA family transcriptional regulator</fullName>
    </recommendedName>
</protein>
<dbReference type="PANTHER" id="PTHR36154:SF1">
    <property type="entry name" value="DNA-BINDING TRANSCRIPTIONAL ACTIVATOR ALPA"/>
    <property type="match status" value="1"/>
</dbReference>
<evidence type="ECO:0008006" key="3">
    <source>
        <dbReference type="Google" id="ProtNLM"/>
    </source>
</evidence>
<evidence type="ECO:0000313" key="1">
    <source>
        <dbReference type="EMBL" id="VVP18973.1"/>
    </source>
</evidence>
<dbReference type="AlphaFoldDB" id="A0A5E7M3K3"/>
<dbReference type="PANTHER" id="PTHR36154">
    <property type="entry name" value="DNA-BINDING TRANSCRIPTIONAL ACTIVATOR ALPA"/>
    <property type="match status" value="1"/>
</dbReference>
<proteinExistence type="predicted"/>
<dbReference type="RefSeq" id="WP_154912778.1">
    <property type="nucleotide sequence ID" value="NZ_CABVIK010000012.1"/>
</dbReference>
<dbReference type="InterPro" id="IPR010260">
    <property type="entry name" value="AlpA"/>
</dbReference>
<organism evidence="1 2">
    <name type="scientific">Pseudomonas fluorescens</name>
    <dbReference type="NCBI Taxonomy" id="294"/>
    <lineage>
        <taxon>Bacteria</taxon>
        <taxon>Pseudomonadati</taxon>
        <taxon>Pseudomonadota</taxon>
        <taxon>Gammaproteobacteria</taxon>
        <taxon>Pseudomonadales</taxon>
        <taxon>Pseudomonadaceae</taxon>
        <taxon>Pseudomonas</taxon>
    </lineage>
</organism>
<gene>
    <name evidence="1" type="ORF">PS870_03720</name>
</gene>
<dbReference type="Gene3D" id="1.10.238.160">
    <property type="match status" value="1"/>
</dbReference>
<accession>A0A5E7M3K3</accession>
<dbReference type="EMBL" id="CABVIK010000012">
    <property type="protein sequence ID" value="VVP18973.1"/>
    <property type="molecule type" value="Genomic_DNA"/>
</dbReference>
<reference evidence="1 2" key="1">
    <citation type="submission" date="2019-09" db="EMBL/GenBank/DDBJ databases">
        <authorList>
            <person name="Chandra G."/>
            <person name="Truman W A."/>
        </authorList>
    </citation>
    <scope>NUCLEOTIDE SEQUENCE [LARGE SCALE GENOMIC DNA]</scope>
    <source>
        <strain evidence="1">PS870</strain>
    </source>
</reference>
<name>A0A5E7M3K3_PSEFL</name>
<dbReference type="Pfam" id="PF05930">
    <property type="entry name" value="Phage_AlpA"/>
    <property type="match status" value="1"/>
</dbReference>
<dbReference type="InterPro" id="IPR052931">
    <property type="entry name" value="Prophage_regulatory_activator"/>
</dbReference>
<dbReference type="Proteomes" id="UP000349468">
    <property type="component" value="Unassembled WGS sequence"/>
</dbReference>